<gene>
    <name evidence="2" type="ORF">PMYSY11_0487</name>
</gene>
<dbReference type="RefSeq" id="WP_150547464.1">
    <property type="nucleotide sequence ID" value="NZ_LR215729.2"/>
</dbReference>
<dbReference type="Pfam" id="PF05488">
    <property type="entry name" value="PAAR_motif"/>
    <property type="match status" value="1"/>
</dbReference>
<dbReference type="CDD" id="cd14743">
    <property type="entry name" value="PAAR_CT_1"/>
    <property type="match status" value="1"/>
</dbReference>
<evidence type="ECO:0008006" key="3">
    <source>
        <dbReference type="Google" id="ProtNLM"/>
    </source>
</evidence>
<proteinExistence type="predicted"/>
<name>A0A653E0G9_9PSED</name>
<evidence type="ECO:0000313" key="2">
    <source>
        <dbReference type="EMBL" id="VEV95534.1"/>
    </source>
</evidence>
<reference evidence="2" key="1">
    <citation type="submission" date="2019-02" db="EMBL/GenBank/DDBJ databases">
        <authorList>
            <consortium name="Genoscope - CEA"/>
            <person name="William W."/>
        </authorList>
    </citation>
    <scope>NUCLEOTIDE SEQUENCE [LARGE SCALE GENOMIC DNA]</scope>
    <source>
        <strain evidence="2">YSy11</strain>
    </source>
</reference>
<dbReference type="Gene3D" id="2.60.200.60">
    <property type="match status" value="2"/>
</dbReference>
<accession>A0A653E0G9</accession>
<sequence>MAGQPAARVGDATDCPHSGHGNNPIATGSPDVLIEGASAAREGDTSACGGALAEQLSGTVFINGKAAATVGSVGSHGNVVISGAGTVIIG</sequence>
<dbReference type="AlphaFoldDB" id="A0A653E0G9"/>
<feature type="region of interest" description="Disordered" evidence="1">
    <location>
        <begin position="1"/>
        <end position="30"/>
    </location>
</feature>
<dbReference type="EMBL" id="LR215729">
    <property type="protein sequence ID" value="VEV95534.1"/>
    <property type="molecule type" value="Genomic_DNA"/>
</dbReference>
<protein>
    <recommendedName>
        <fullName evidence="3">Zn-binding Pro-Ala-Ala-Arg (PAAR) domain-containing protein, incolved in TypeVI secretion</fullName>
    </recommendedName>
</protein>
<dbReference type="InterPro" id="IPR008727">
    <property type="entry name" value="PAAR_motif"/>
</dbReference>
<evidence type="ECO:0000256" key="1">
    <source>
        <dbReference type="SAM" id="MobiDB-lite"/>
    </source>
</evidence>
<organism evidence="2">
    <name type="scientific">Pseudomonas marincola</name>
    <dbReference type="NCBI Taxonomy" id="437900"/>
    <lineage>
        <taxon>Bacteria</taxon>
        <taxon>Pseudomonadati</taxon>
        <taxon>Pseudomonadota</taxon>
        <taxon>Gammaproteobacteria</taxon>
        <taxon>Pseudomonadales</taxon>
        <taxon>Pseudomonadaceae</taxon>
        <taxon>Pseudomonas</taxon>
    </lineage>
</organism>